<dbReference type="EMBL" id="HBUE01102730">
    <property type="protein sequence ID" value="CAG6486109.1"/>
    <property type="molecule type" value="Transcribed_RNA"/>
</dbReference>
<dbReference type="AlphaFoldDB" id="A0A8D8JZP7"/>
<evidence type="ECO:0000313" key="1">
    <source>
        <dbReference type="EMBL" id="CAG6578131.1"/>
    </source>
</evidence>
<name>A0A8D8JZP7_CULPI</name>
<sequence>MVVGVVFDHPGPVQRFAHQAFVFLANCEASFAVDGGESFRSVRLSAALQVVCCRRMSRGHPSRGQRTESITICRSSNANQQKKSGTPPSDVSHFGSTCCHTYTLHTYAFANTRAQFTESKRVGVETVVCLLVLLQSVQGVRGSLV</sequence>
<dbReference type="EMBL" id="HBUE01299447">
    <property type="protein sequence ID" value="CAG6578131.1"/>
    <property type="molecule type" value="Transcribed_RNA"/>
</dbReference>
<reference evidence="1" key="1">
    <citation type="submission" date="2021-05" db="EMBL/GenBank/DDBJ databases">
        <authorList>
            <person name="Alioto T."/>
            <person name="Alioto T."/>
            <person name="Gomez Garrido J."/>
        </authorList>
    </citation>
    <scope>NUCLEOTIDE SEQUENCE</scope>
</reference>
<proteinExistence type="predicted"/>
<organism evidence="1">
    <name type="scientific">Culex pipiens</name>
    <name type="common">House mosquito</name>
    <dbReference type="NCBI Taxonomy" id="7175"/>
    <lineage>
        <taxon>Eukaryota</taxon>
        <taxon>Metazoa</taxon>
        <taxon>Ecdysozoa</taxon>
        <taxon>Arthropoda</taxon>
        <taxon>Hexapoda</taxon>
        <taxon>Insecta</taxon>
        <taxon>Pterygota</taxon>
        <taxon>Neoptera</taxon>
        <taxon>Endopterygota</taxon>
        <taxon>Diptera</taxon>
        <taxon>Nematocera</taxon>
        <taxon>Culicoidea</taxon>
        <taxon>Culicidae</taxon>
        <taxon>Culicinae</taxon>
        <taxon>Culicini</taxon>
        <taxon>Culex</taxon>
        <taxon>Culex</taxon>
    </lineage>
</organism>
<protein>
    <submittedName>
        <fullName evidence="1">(northern house mosquito) hypothetical protein</fullName>
    </submittedName>
</protein>
<dbReference type="EMBL" id="HBUE01193490">
    <property type="protein sequence ID" value="CAG6526419.1"/>
    <property type="molecule type" value="Transcribed_RNA"/>
</dbReference>
<accession>A0A8D8JZP7</accession>